<keyword evidence="1" id="KW-0433">Leucine-rich repeat</keyword>
<keyword evidence="2" id="KW-0677">Repeat</keyword>
<dbReference type="InterPro" id="IPR050216">
    <property type="entry name" value="LRR_domain-containing"/>
</dbReference>
<dbReference type="PANTHER" id="PTHR48051">
    <property type="match status" value="1"/>
</dbReference>
<sequence>MKEYFKINNIDVGFANHPTVGTIFTKGALNTEIFVRKGKLRISLLTPSLTITDQMHNGMLSDPYFDNLRHIDYLRMVTYYDLEVESGAYNTQIVCPYGNNATGFETYGFPEPIRFHGTIDIQEGYVAIKGEFRNSYGDEKPSIPVEVIKSFEPKKLLPKRGKYTLDQAREKDPEEVYALHIGKGTFKEFPEEVLGYKNLESLWVGGQAQFDFKILPDAFFELKELHTIQFYNNTIGEVSEKIEQLSKLEELIIRSGNLVTLPDNICELEQLSNINFEYNQLTSLPENIGLLPNLKELNIVGNRFKELPKSLNNIFSVKIDRKHRKLYQDTNYKSKNPNGIDEALYDLSRYPNEKQYLEKIILDIPELVSFKDLILEYSSIATYLIPDIARKEITIGASKVGGTPDLPKEWEHPTNKNGNFYIFHAQINCEEAASFQSYLPRKGMLYFFVNDEEYAQHPIVLYAESDQELVSTSYDQDTKFTDSDFDGNPRNAVALKFQNAISIPNVYNSMNHGEERFPKYAFLFQDDSDEAYDRMELLEEYIEQLEDKINTPLAFDNGHIQLASHSIHSSVFTQHESPQEIAAAKFGGEPSEWMVLLNMESVGEFSFWDAGTLTYCIHKKDLAIQNFSNISSSIESS</sequence>
<name>A0ABP3UGW5_9FLAO</name>
<dbReference type="EMBL" id="BAAAGE010000006">
    <property type="protein sequence ID" value="GAA0732009.1"/>
    <property type="molecule type" value="Genomic_DNA"/>
</dbReference>
<dbReference type="Gene3D" id="2.30.320.10">
    <property type="entry name" value="YwqG-like"/>
    <property type="match status" value="1"/>
</dbReference>
<dbReference type="InterPro" id="IPR035948">
    <property type="entry name" value="YwqG-like_sf"/>
</dbReference>
<dbReference type="Gene3D" id="3.80.10.10">
    <property type="entry name" value="Ribonuclease Inhibitor"/>
    <property type="match status" value="1"/>
</dbReference>
<evidence type="ECO:0008006" key="5">
    <source>
        <dbReference type="Google" id="ProtNLM"/>
    </source>
</evidence>
<evidence type="ECO:0000313" key="4">
    <source>
        <dbReference type="Proteomes" id="UP001501758"/>
    </source>
</evidence>
<dbReference type="RefSeq" id="WP_343914479.1">
    <property type="nucleotide sequence ID" value="NZ_BAAAGE010000006.1"/>
</dbReference>
<keyword evidence="4" id="KW-1185">Reference proteome</keyword>
<dbReference type="SUPFAM" id="SSF103032">
    <property type="entry name" value="Hypothetical protein YwqG"/>
    <property type="match status" value="1"/>
</dbReference>
<dbReference type="SMART" id="SM00364">
    <property type="entry name" value="LRR_BAC"/>
    <property type="match status" value="3"/>
</dbReference>
<gene>
    <name evidence="3" type="ORF">GCM10009430_44790</name>
</gene>
<dbReference type="InterPro" id="IPR032675">
    <property type="entry name" value="LRR_dom_sf"/>
</dbReference>
<evidence type="ECO:0000256" key="1">
    <source>
        <dbReference type="ARBA" id="ARBA00022614"/>
    </source>
</evidence>
<dbReference type="SUPFAM" id="SSF52058">
    <property type="entry name" value="L domain-like"/>
    <property type="match status" value="1"/>
</dbReference>
<evidence type="ECO:0000313" key="3">
    <source>
        <dbReference type="EMBL" id="GAA0732009.1"/>
    </source>
</evidence>
<organism evidence="3 4">
    <name type="scientific">Aquimarina litoralis</name>
    <dbReference type="NCBI Taxonomy" id="584605"/>
    <lineage>
        <taxon>Bacteria</taxon>
        <taxon>Pseudomonadati</taxon>
        <taxon>Bacteroidota</taxon>
        <taxon>Flavobacteriia</taxon>
        <taxon>Flavobacteriales</taxon>
        <taxon>Flavobacteriaceae</taxon>
        <taxon>Aquimarina</taxon>
    </lineage>
</organism>
<protein>
    <recommendedName>
        <fullName evidence="5">DUF1963 domain-containing protein</fullName>
    </recommendedName>
</protein>
<reference evidence="4" key="1">
    <citation type="journal article" date="2019" name="Int. J. Syst. Evol. Microbiol.">
        <title>The Global Catalogue of Microorganisms (GCM) 10K type strain sequencing project: providing services to taxonomists for standard genome sequencing and annotation.</title>
        <authorList>
            <consortium name="The Broad Institute Genomics Platform"/>
            <consortium name="The Broad Institute Genome Sequencing Center for Infectious Disease"/>
            <person name="Wu L."/>
            <person name="Ma J."/>
        </authorList>
    </citation>
    <scope>NUCLEOTIDE SEQUENCE [LARGE SCALE GENOMIC DNA]</scope>
    <source>
        <strain evidence="4">JCM 15974</strain>
    </source>
</reference>
<dbReference type="InterPro" id="IPR015315">
    <property type="entry name" value="DUF1963"/>
</dbReference>
<dbReference type="Proteomes" id="UP001501758">
    <property type="component" value="Unassembled WGS sequence"/>
</dbReference>
<dbReference type="PANTHER" id="PTHR48051:SF1">
    <property type="entry name" value="RAS SUPPRESSOR PROTEIN 1"/>
    <property type="match status" value="1"/>
</dbReference>
<dbReference type="Pfam" id="PF09234">
    <property type="entry name" value="DUF1963"/>
    <property type="match status" value="1"/>
</dbReference>
<proteinExistence type="predicted"/>
<comment type="caution">
    <text evidence="3">The sequence shown here is derived from an EMBL/GenBank/DDBJ whole genome shotgun (WGS) entry which is preliminary data.</text>
</comment>
<evidence type="ECO:0000256" key="2">
    <source>
        <dbReference type="ARBA" id="ARBA00022737"/>
    </source>
</evidence>
<accession>A0ABP3UGW5</accession>